<evidence type="ECO:0000313" key="4">
    <source>
        <dbReference type="EMBL" id="KNC97522.1"/>
    </source>
</evidence>
<dbReference type="InParanoid" id="A0A0L0H8I7"/>
<dbReference type="InterPro" id="IPR000504">
    <property type="entry name" value="RRM_dom"/>
</dbReference>
<dbReference type="FunFam" id="3.30.70.330:FF:000145">
    <property type="entry name" value="Putative RNP domain-containing protein"/>
    <property type="match status" value="2"/>
</dbReference>
<dbReference type="InterPro" id="IPR012677">
    <property type="entry name" value="Nucleotide-bd_a/b_plait_sf"/>
</dbReference>
<organism evidence="4 5">
    <name type="scientific">Spizellomyces punctatus (strain DAOM BR117)</name>
    <dbReference type="NCBI Taxonomy" id="645134"/>
    <lineage>
        <taxon>Eukaryota</taxon>
        <taxon>Fungi</taxon>
        <taxon>Fungi incertae sedis</taxon>
        <taxon>Chytridiomycota</taxon>
        <taxon>Chytridiomycota incertae sedis</taxon>
        <taxon>Chytridiomycetes</taxon>
        <taxon>Spizellomycetales</taxon>
        <taxon>Spizellomycetaceae</taxon>
        <taxon>Spizellomyces</taxon>
    </lineage>
</organism>
<accession>A0A0L0H8I7</accession>
<dbReference type="GO" id="GO:1990904">
    <property type="term" value="C:ribonucleoprotein complex"/>
    <property type="evidence" value="ECO:0007669"/>
    <property type="project" value="TreeGrafter"/>
</dbReference>
<dbReference type="InterPro" id="IPR050374">
    <property type="entry name" value="RRT5_SRSF_SR"/>
</dbReference>
<dbReference type="AlphaFoldDB" id="A0A0L0H8I7"/>
<evidence type="ECO:0000259" key="3">
    <source>
        <dbReference type="PROSITE" id="PS50102"/>
    </source>
</evidence>
<feature type="domain" description="RRM" evidence="3">
    <location>
        <begin position="314"/>
        <end position="393"/>
    </location>
</feature>
<dbReference type="PANTHER" id="PTHR23003:SF3">
    <property type="entry name" value="FI21236P1-RELATED"/>
    <property type="match status" value="1"/>
</dbReference>
<dbReference type="FunCoup" id="A0A0L0H8I7">
    <property type="interactions" value="292"/>
</dbReference>
<dbReference type="GeneID" id="27690249"/>
<feature type="domain" description="RRM" evidence="3">
    <location>
        <begin position="113"/>
        <end position="190"/>
    </location>
</feature>
<protein>
    <recommendedName>
        <fullName evidence="3">RRM domain-containing protein</fullName>
    </recommendedName>
</protein>
<dbReference type="VEuPathDB" id="FungiDB:SPPG_06998"/>
<feature type="domain" description="RRM" evidence="3">
    <location>
        <begin position="7"/>
        <end position="84"/>
    </location>
</feature>
<dbReference type="GO" id="GO:0005737">
    <property type="term" value="C:cytoplasm"/>
    <property type="evidence" value="ECO:0007669"/>
    <property type="project" value="TreeGrafter"/>
</dbReference>
<evidence type="ECO:0000313" key="5">
    <source>
        <dbReference type="Proteomes" id="UP000053201"/>
    </source>
</evidence>
<dbReference type="PANTHER" id="PTHR23003">
    <property type="entry name" value="RNA RECOGNITION MOTIF RRM DOMAIN CONTAINING PROTEIN"/>
    <property type="match status" value="1"/>
</dbReference>
<dbReference type="GO" id="GO:0003729">
    <property type="term" value="F:mRNA binding"/>
    <property type="evidence" value="ECO:0007669"/>
    <property type="project" value="TreeGrafter"/>
</dbReference>
<keyword evidence="5" id="KW-1185">Reference proteome</keyword>
<reference evidence="4 5" key="1">
    <citation type="submission" date="2009-08" db="EMBL/GenBank/DDBJ databases">
        <title>The Genome Sequence of Spizellomyces punctatus strain DAOM BR117.</title>
        <authorList>
            <consortium name="The Broad Institute Genome Sequencing Platform"/>
            <person name="Russ C."/>
            <person name="Cuomo C."/>
            <person name="Shea T."/>
            <person name="Young S.K."/>
            <person name="Zeng Q."/>
            <person name="Koehrsen M."/>
            <person name="Haas B."/>
            <person name="Borodovsky M."/>
            <person name="Guigo R."/>
            <person name="Alvarado L."/>
            <person name="Berlin A."/>
            <person name="Bochicchio J."/>
            <person name="Borenstein D."/>
            <person name="Chapman S."/>
            <person name="Chen Z."/>
            <person name="Engels R."/>
            <person name="Freedman E."/>
            <person name="Gellesch M."/>
            <person name="Goldberg J."/>
            <person name="Griggs A."/>
            <person name="Gujja S."/>
            <person name="Heiman D."/>
            <person name="Hepburn T."/>
            <person name="Howarth C."/>
            <person name="Jen D."/>
            <person name="Larson L."/>
            <person name="Lewis B."/>
            <person name="Mehta T."/>
            <person name="Park D."/>
            <person name="Pearson M."/>
            <person name="Roberts A."/>
            <person name="Saif S."/>
            <person name="Shenoy N."/>
            <person name="Sisk P."/>
            <person name="Stolte C."/>
            <person name="Sykes S."/>
            <person name="Thomson T."/>
            <person name="Walk T."/>
            <person name="White J."/>
            <person name="Yandava C."/>
            <person name="Burger G."/>
            <person name="Gray M.W."/>
            <person name="Holland P.W.H."/>
            <person name="King N."/>
            <person name="Lang F.B.F."/>
            <person name="Roger A.J."/>
            <person name="Ruiz-Trillo I."/>
            <person name="Lander E."/>
            <person name="Nusbaum C."/>
        </authorList>
    </citation>
    <scope>NUCLEOTIDE SEQUENCE [LARGE SCALE GENOMIC DNA]</scope>
    <source>
        <strain evidence="4 5">DAOM BR117</strain>
    </source>
</reference>
<dbReference type="OMA" id="TNAADAW"/>
<dbReference type="RefSeq" id="XP_016605562.1">
    <property type="nucleotide sequence ID" value="XM_016755175.1"/>
</dbReference>
<dbReference type="EMBL" id="KQ257463">
    <property type="protein sequence ID" value="KNC97522.1"/>
    <property type="molecule type" value="Genomic_DNA"/>
</dbReference>
<name>A0A0L0H8I7_SPIPD</name>
<dbReference type="eggNOG" id="KOG0118">
    <property type="taxonomic scope" value="Eukaryota"/>
</dbReference>
<evidence type="ECO:0000256" key="1">
    <source>
        <dbReference type="ARBA" id="ARBA00022884"/>
    </source>
</evidence>
<dbReference type="Pfam" id="PF00076">
    <property type="entry name" value="RRM_1"/>
    <property type="match status" value="4"/>
</dbReference>
<dbReference type="GO" id="GO:0005634">
    <property type="term" value="C:nucleus"/>
    <property type="evidence" value="ECO:0007669"/>
    <property type="project" value="TreeGrafter"/>
</dbReference>
<dbReference type="SUPFAM" id="SSF54928">
    <property type="entry name" value="RNA-binding domain, RBD"/>
    <property type="match status" value="4"/>
</dbReference>
<dbReference type="Proteomes" id="UP000053201">
    <property type="component" value="Unassembled WGS sequence"/>
</dbReference>
<proteinExistence type="predicted"/>
<dbReference type="OrthoDB" id="1049195at2759"/>
<dbReference type="Gene3D" id="3.30.70.330">
    <property type="match status" value="4"/>
</dbReference>
<dbReference type="InterPro" id="IPR035979">
    <property type="entry name" value="RBD_domain_sf"/>
</dbReference>
<dbReference type="PROSITE" id="PS50102">
    <property type="entry name" value="RRM"/>
    <property type="match status" value="4"/>
</dbReference>
<keyword evidence="1 2" id="KW-0694">RNA-binding</keyword>
<dbReference type="STRING" id="645134.A0A0L0H8I7"/>
<dbReference type="SMART" id="SM00360">
    <property type="entry name" value="RRM"/>
    <property type="match status" value="4"/>
</dbReference>
<feature type="domain" description="RRM" evidence="3">
    <location>
        <begin position="226"/>
        <end position="303"/>
    </location>
</feature>
<gene>
    <name evidence="4" type="ORF">SPPG_06998</name>
</gene>
<sequence>MSNATGRQLFVGNLPFIIGWQDLKDLFREAGTVIRADVATGPAGRSRGFGTVLFATAEEAQAAINLFNNYDWNGRKIEVREDRAVASTSGVATPPIAIGAAPVINGNGNVNVRALYVGNIPYSAGWQDLKDLFRQTGNVVRADVPQDFQGRSKGFGTVVMSTVDEARKAVSLFNSYEWNGRRIEVREDRTFVEGAAPRVNNNANFATPAFNGGFSPVLSGGNTAGRQLFVGNLPFTVQWQELKDLFREAGNVQRADVAMDNQGRSRGYGQVLMATVEEAQMAIKVLNGREVQGRTIEVREDKFAADASSNIPGTQVFVGNLPYSSRWQDLKDLFRPHGLNPVHADIMAEPGTGRSKGCGIVRFNTPEEAERAVQEVNGTNVGGRNVIVRLDKFA</sequence>
<evidence type="ECO:0000256" key="2">
    <source>
        <dbReference type="PROSITE-ProRule" id="PRU00176"/>
    </source>
</evidence>